<evidence type="ECO:0000256" key="4">
    <source>
        <dbReference type="ARBA" id="ARBA00022692"/>
    </source>
</evidence>
<reference evidence="10" key="1">
    <citation type="submission" date="2016-10" db="EMBL/GenBank/DDBJ databases">
        <authorList>
            <person name="Varghese N."/>
            <person name="Submissions S."/>
        </authorList>
    </citation>
    <scope>NUCLEOTIDE SEQUENCE [LARGE SCALE GENOMIC DNA]</scope>
    <source>
        <strain evidence="10">ATCC 700379</strain>
    </source>
</reference>
<gene>
    <name evidence="9" type="ORF">SAMN02982927_02481</name>
</gene>
<feature type="transmembrane region" description="Helical" evidence="7">
    <location>
        <begin position="216"/>
        <end position="235"/>
    </location>
</feature>
<evidence type="ECO:0000256" key="5">
    <source>
        <dbReference type="ARBA" id="ARBA00022989"/>
    </source>
</evidence>
<dbReference type="RefSeq" id="WP_177184775.1">
    <property type="nucleotide sequence ID" value="NZ_FOOY01000018.1"/>
</dbReference>
<comment type="similarity">
    <text evidence="7">Belongs to the binding-protein-dependent transport system permease family.</text>
</comment>
<dbReference type="EMBL" id="FOOY01000018">
    <property type="protein sequence ID" value="SFG70096.1"/>
    <property type="molecule type" value="Genomic_DNA"/>
</dbReference>
<dbReference type="CDD" id="cd06261">
    <property type="entry name" value="TM_PBP2"/>
    <property type="match status" value="1"/>
</dbReference>
<keyword evidence="2 7" id="KW-0813">Transport</keyword>
<keyword evidence="3" id="KW-1003">Cell membrane</keyword>
<evidence type="ECO:0000256" key="7">
    <source>
        <dbReference type="RuleBase" id="RU363032"/>
    </source>
</evidence>
<feature type="transmembrane region" description="Helical" evidence="7">
    <location>
        <begin position="177"/>
        <end position="196"/>
    </location>
</feature>
<dbReference type="Gene3D" id="1.10.3720.10">
    <property type="entry name" value="MetI-like"/>
    <property type="match status" value="1"/>
</dbReference>
<keyword evidence="4 7" id="KW-0812">Transmembrane</keyword>
<dbReference type="FunFam" id="1.10.3720.10:FF:000003">
    <property type="entry name" value="Aliphatic sulfonate ABC transporter permease"/>
    <property type="match status" value="1"/>
</dbReference>
<accession>A0A1I2U5L4</accession>
<evidence type="ECO:0000256" key="6">
    <source>
        <dbReference type="ARBA" id="ARBA00023136"/>
    </source>
</evidence>
<feature type="domain" description="ABC transmembrane type-1" evidence="8">
    <location>
        <begin position="85"/>
        <end position="265"/>
    </location>
</feature>
<keyword evidence="10" id="KW-1185">Reference proteome</keyword>
<feature type="transmembrane region" description="Helical" evidence="7">
    <location>
        <begin position="89"/>
        <end position="113"/>
    </location>
</feature>
<dbReference type="Proteomes" id="UP000198752">
    <property type="component" value="Unassembled WGS sequence"/>
</dbReference>
<evidence type="ECO:0000256" key="2">
    <source>
        <dbReference type="ARBA" id="ARBA00022448"/>
    </source>
</evidence>
<dbReference type="PANTHER" id="PTHR30151">
    <property type="entry name" value="ALKANE SULFONATE ABC TRANSPORTER-RELATED, MEMBRANE SUBUNIT"/>
    <property type="match status" value="1"/>
</dbReference>
<keyword evidence="5 7" id="KW-1133">Transmembrane helix</keyword>
<evidence type="ECO:0000256" key="1">
    <source>
        <dbReference type="ARBA" id="ARBA00004651"/>
    </source>
</evidence>
<feature type="transmembrane region" description="Helical" evidence="7">
    <location>
        <begin position="151"/>
        <end position="170"/>
    </location>
</feature>
<evidence type="ECO:0000256" key="3">
    <source>
        <dbReference type="ARBA" id="ARBA00022475"/>
    </source>
</evidence>
<feature type="transmembrane region" description="Helical" evidence="7">
    <location>
        <begin position="247"/>
        <end position="265"/>
    </location>
</feature>
<comment type="subcellular location">
    <subcellularLocation>
        <location evidence="1 7">Cell membrane</location>
        <topology evidence="1 7">Multi-pass membrane protein</topology>
    </subcellularLocation>
</comment>
<dbReference type="InterPro" id="IPR035906">
    <property type="entry name" value="MetI-like_sf"/>
</dbReference>
<proteinExistence type="inferred from homology"/>
<dbReference type="GO" id="GO:0005886">
    <property type="term" value="C:plasma membrane"/>
    <property type="evidence" value="ECO:0007669"/>
    <property type="project" value="UniProtKB-SubCell"/>
</dbReference>
<dbReference type="PROSITE" id="PS50928">
    <property type="entry name" value="ABC_TM1"/>
    <property type="match status" value="1"/>
</dbReference>
<dbReference type="Pfam" id="PF00528">
    <property type="entry name" value="BPD_transp_1"/>
    <property type="match status" value="1"/>
</dbReference>
<evidence type="ECO:0000313" key="9">
    <source>
        <dbReference type="EMBL" id="SFG70096.1"/>
    </source>
</evidence>
<protein>
    <submittedName>
        <fullName evidence="9">NitT/TauT family transport system permease protein</fullName>
    </submittedName>
</protein>
<organism evidence="9 10">
    <name type="scientific">Sporolactobacillus nakayamae</name>
    <dbReference type="NCBI Taxonomy" id="269670"/>
    <lineage>
        <taxon>Bacteria</taxon>
        <taxon>Bacillati</taxon>
        <taxon>Bacillota</taxon>
        <taxon>Bacilli</taxon>
        <taxon>Bacillales</taxon>
        <taxon>Sporolactobacillaceae</taxon>
        <taxon>Sporolactobacillus</taxon>
    </lineage>
</organism>
<feature type="transmembrane region" description="Helical" evidence="7">
    <location>
        <begin position="125"/>
        <end position="145"/>
    </location>
</feature>
<dbReference type="SUPFAM" id="SSF161098">
    <property type="entry name" value="MetI-like"/>
    <property type="match status" value="1"/>
</dbReference>
<evidence type="ECO:0000313" key="10">
    <source>
        <dbReference type="Proteomes" id="UP000198752"/>
    </source>
</evidence>
<dbReference type="AlphaFoldDB" id="A0A1I2U5L4"/>
<sequence length="276" mass="30636">MEPDRQISNNAKKSSTSLKRLFTPMVNIKHSLYLTLGVVGFVFVLAAWSIMTYGGMVDPIFLPTPTDTFRAAVDLFTQLNFTHDISVTIVRVIIGFLLAAVIAVPLGIMLGTYKPIEGFLEPLMSFVRYLPASAFIPLFILWIGVSESQKIAVIFMGSFPQLILMVAAATKSVQTDLIDVSYTLGTSRAAVLWRVILPASMPSIMDSLRMVLGWAWTYIIVAELVGASSGIGYMIIQSQRMLKTSNIFVGILIIGLIGLIFDYVFKWLSKRLFPWH</sequence>
<keyword evidence="6 7" id="KW-0472">Membrane</keyword>
<dbReference type="GO" id="GO:0042918">
    <property type="term" value="P:alkanesulfonate transmembrane transport"/>
    <property type="evidence" value="ECO:0007669"/>
    <property type="project" value="UniProtKB-ARBA"/>
</dbReference>
<evidence type="ECO:0000259" key="8">
    <source>
        <dbReference type="PROSITE" id="PS50928"/>
    </source>
</evidence>
<dbReference type="InterPro" id="IPR000515">
    <property type="entry name" value="MetI-like"/>
</dbReference>
<dbReference type="PANTHER" id="PTHR30151:SF0">
    <property type="entry name" value="ABC TRANSPORTER PERMEASE PROTEIN MJ0413-RELATED"/>
    <property type="match status" value="1"/>
</dbReference>
<name>A0A1I2U5L4_9BACL</name>
<feature type="transmembrane region" description="Helical" evidence="7">
    <location>
        <begin position="32"/>
        <end position="51"/>
    </location>
</feature>
<dbReference type="STRING" id="269670.SAMN02982927_02481"/>